<dbReference type="HAMAP" id="MF_00161">
    <property type="entry name" value="LspA"/>
    <property type="match status" value="1"/>
</dbReference>
<gene>
    <name evidence="9 11" type="primary">lspA</name>
    <name evidence="11" type="ORF">EVA92_00530</name>
</gene>
<dbReference type="EC" id="3.4.23.36" evidence="9"/>
<evidence type="ECO:0000313" key="11">
    <source>
        <dbReference type="EMBL" id="RZO27264.1"/>
    </source>
</evidence>
<dbReference type="UniPathway" id="UPA00665"/>
<feature type="active site" evidence="9">
    <location>
        <position position="128"/>
    </location>
</feature>
<evidence type="ECO:0000256" key="10">
    <source>
        <dbReference type="RuleBase" id="RU004181"/>
    </source>
</evidence>
<evidence type="ECO:0000256" key="8">
    <source>
        <dbReference type="ARBA" id="ARBA00023136"/>
    </source>
</evidence>
<name>A0A520N1C3_9GAMM</name>
<proteinExistence type="inferred from homology"/>
<dbReference type="GO" id="GO:0004190">
    <property type="term" value="F:aspartic-type endopeptidase activity"/>
    <property type="evidence" value="ECO:0007669"/>
    <property type="project" value="UniProtKB-UniRule"/>
</dbReference>
<evidence type="ECO:0000256" key="5">
    <source>
        <dbReference type="ARBA" id="ARBA00022750"/>
    </source>
</evidence>
<keyword evidence="2 9" id="KW-1003">Cell membrane</keyword>
<evidence type="ECO:0000256" key="7">
    <source>
        <dbReference type="ARBA" id="ARBA00022989"/>
    </source>
</evidence>
<evidence type="ECO:0000256" key="3">
    <source>
        <dbReference type="ARBA" id="ARBA00022670"/>
    </source>
</evidence>
<dbReference type="NCBIfam" id="TIGR00077">
    <property type="entry name" value="lspA"/>
    <property type="match status" value="1"/>
</dbReference>
<reference evidence="11 12" key="1">
    <citation type="submission" date="2019-02" db="EMBL/GenBank/DDBJ databases">
        <title>Prokaryotic population dynamics and viral predation in marine succession experiment using metagenomics: the confinement effect.</title>
        <authorList>
            <person name="Haro-Moreno J.M."/>
            <person name="Rodriguez-Valera F."/>
            <person name="Lopez-Perez M."/>
        </authorList>
    </citation>
    <scope>NUCLEOTIDE SEQUENCE [LARGE SCALE GENOMIC DNA]</scope>
    <source>
        <strain evidence="11">MED-G159</strain>
    </source>
</reference>
<evidence type="ECO:0000256" key="1">
    <source>
        <dbReference type="ARBA" id="ARBA00006139"/>
    </source>
</evidence>
<comment type="caution">
    <text evidence="9">Lacks conserved residue(s) required for the propagation of feature annotation.</text>
</comment>
<keyword evidence="6 9" id="KW-0378">Hydrolase</keyword>
<feature type="transmembrane region" description="Helical" evidence="9">
    <location>
        <begin position="56"/>
        <end position="74"/>
    </location>
</feature>
<feature type="transmembrane region" description="Helical" evidence="9">
    <location>
        <begin position="86"/>
        <end position="104"/>
    </location>
</feature>
<accession>A0A520N1C3</accession>
<comment type="similarity">
    <text evidence="1 9 10">Belongs to the peptidase A8 family.</text>
</comment>
<evidence type="ECO:0000256" key="6">
    <source>
        <dbReference type="ARBA" id="ARBA00022801"/>
    </source>
</evidence>
<evidence type="ECO:0000256" key="4">
    <source>
        <dbReference type="ARBA" id="ARBA00022692"/>
    </source>
</evidence>
<feature type="active site" evidence="9">
    <location>
        <position position="110"/>
    </location>
</feature>
<evidence type="ECO:0000256" key="2">
    <source>
        <dbReference type="ARBA" id="ARBA00022475"/>
    </source>
</evidence>
<dbReference type="PRINTS" id="PR00781">
    <property type="entry name" value="LIPOSIGPTASE"/>
</dbReference>
<dbReference type="Pfam" id="PF01252">
    <property type="entry name" value="Peptidase_A8"/>
    <property type="match status" value="1"/>
</dbReference>
<keyword evidence="8 9" id="KW-0472">Membrane</keyword>
<dbReference type="PANTHER" id="PTHR33695:SF1">
    <property type="entry name" value="LIPOPROTEIN SIGNAL PEPTIDASE"/>
    <property type="match status" value="1"/>
</dbReference>
<comment type="catalytic activity">
    <reaction evidence="9">
        <text>Release of signal peptides from bacterial membrane prolipoproteins. Hydrolyzes -Xaa-Yaa-Zaa-|-(S,diacylglyceryl)Cys-, in which Xaa is hydrophobic (preferably Leu), and Yaa (Ala or Ser) and Zaa (Gly or Ala) have small, neutral side chains.</text>
        <dbReference type="EC" id="3.4.23.36"/>
    </reaction>
</comment>
<comment type="function">
    <text evidence="9">This protein specifically catalyzes the removal of signal peptides from prolipoproteins.</text>
</comment>
<dbReference type="InterPro" id="IPR001872">
    <property type="entry name" value="Peptidase_A8"/>
</dbReference>
<protein>
    <recommendedName>
        <fullName evidence="9">Lipoprotein signal peptidase</fullName>
        <ecNumber evidence="9">3.4.23.36</ecNumber>
    </recommendedName>
    <alternativeName>
        <fullName evidence="9">Prolipoprotein signal peptidase</fullName>
    </alternativeName>
    <alternativeName>
        <fullName evidence="9">Signal peptidase II</fullName>
        <shortName evidence="9">SPase II</shortName>
    </alternativeName>
</protein>
<keyword evidence="5 9" id="KW-0064">Aspartyl protease</keyword>
<dbReference type="GO" id="GO:0006508">
    <property type="term" value="P:proteolysis"/>
    <property type="evidence" value="ECO:0007669"/>
    <property type="project" value="UniProtKB-KW"/>
</dbReference>
<sequence>MKYLILFSLLLFLDLFSKYMVTSFPPNSVTLLPFLDLIVTNNSGIAFSIFSTSGDFIQLMLILIILCALLFLFNEFRNSRIPIQKNALIFILAGGVGNFIERVYRGAVTDFLHLRIETFSFFIFNLADLFISVGAVVIIFQWIRSQKNI</sequence>
<dbReference type="GO" id="GO:0005886">
    <property type="term" value="C:plasma membrane"/>
    <property type="evidence" value="ECO:0007669"/>
    <property type="project" value="UniProtKB-SubCell"/>
</dbReference>
<dbReference type="EMBL" id="SHBE01000001">
    <property type="protein sequence ID" value="RZO27264.1"/>
    <property type="molecule type" value="Genomic_DNA"/>
</dbReference>
<comment type="caution">
    <text evidence="11">The sequence shown here is derived from an EMBL/GenBank/DDBJ whole genome shotgun (WGS) entry which is preliminary data.</text>
</comment>
<comment type="pathway">
    <text evidence="9">Protein modification; lipoprotein biosynthesis (signal peptide cleavage).</text>
</comment>
<keyword evidence="4 9" id="KW-0812">Transmembrane</keyword>
<dbReference type="Proteomes" id="UP000315825">
    <property type="component" value="Unassembled WGS sequence"/>
</dbReference>
<dbReference type="AlphaFoldDB" id="A0A520N1C3"/>
<keyword evidence="7 9" id="KW-1133">Transmembrane helix</keyword>
<evidence type="ECO:0000256" key="9">
    <source>
        <dbReference type="HAMAP-Rule" id="MF_00161"/>
    </source>
</evidence>
<comment type="subcellular location">
    <subcellularLocation>
        <location evidence="9">Cell membrane</location>
        <topology evidence="9">Multi-pass membrane protein</topology>
    </subcellularLocation>
</comment>
<organism evidence="11 12">
    <name type="scientific">SAR86 cluster bacterium</name>
    <dbReference type="NCBI Taxonomy" id="2030880"/>
    <lineage>
        <taxon>Bacteria</taxon>
        <taxon>Pseudomonadati</taxon>
        <taxon>Pseudomonadota</taxon>
        <taxon>Gammaproteobacteria</taxon>
        <taxon>SAR86 cluster</taxon>
    </lineage>
</organism>
<dbReference type="PANTHER" id="PTHR33695">
    <property type="entry name" value="LIPOPROTEIN SIGNAL PEPTIDASE"/>
    <property type="match status" value="1"/>
</dbReference>
<evidence type="ECO:0000313" key="12">
    <source>
        <dbReference type="Proteomes" id="UP000315825"/>
    </source>
</evidence>
<keyword evidence="3 9" id="KW-0645">Protease</keyword>
<feature type="transmembrane region" description="Helical" evidence="9">
    <location>
        <begin position="119"/>
        <end position="143"/>
    </location>
</feature>